<keyword evidence="8" id="KW-0408">Iron</keyword>
<keyword evidence="11" id="KW-0614">Plasmid</keyword>
<sequence length="358" mass="40759">MNRKLNKEYSEIAIDEGLLPIKVTPFYKTKIKAESSVLGELGPLWRVAFPSVDRISLRSPNEVEDFVGDRSNTFGQTGTIMKYANRVLFMATSRCFGHCQYCFRTSTLAGRAAAGGSQMETENLNHLLGFLRANASVTEVILSGGDPLTIPGPRLRSIVEGISSVSTVRSIRIHTRAIVYEPRAFTTEKIDLLAKHNVRVVFHIAHPYELCEVVAGKISELREKNIRLYNQFPLLRNINDHPLVLYRLLEILDEVGVRNLSIFIPDPIFFSAAFRVRLSRVWQIADQLSLISPSWINSTRFVFDSSRGKVRREYYIGRDPETDIAIFMRGNDQIRFPDFPEHLDLPGSLANMLWKEER</sequence>
<keyword evidence="5" id="KW-0949">S-adenosyl-L-methionine</keyword>
<evidence type="ECO:0000256" key="8">
    <source>
        <dbReference type="ARBA" id="ARBA00023004"/>
    </source>
</evidence>
<evidence type="ECO:0000256" key="4">
    <source>
        <dbReference type="ARBA" id="ARBA00022485"/>
    </source>
</evidence>
<keyword evidence="7" id="KW-0663">Pyridoxal phosphate</keyword>
<dbReference type="GO" id="GO:0046872">
    <property type="term" value="F:metal ion binding"/>
    <property type="evidence" value="ECO:0007669"/>
    <property type="project" value="UniProtKB-KW"/>
</dbReference>
<evidence type="ECO:0000256" key="6">
    <source>
        <dbReference type="ARBA" id="ARBA00022723"/>
    </source>
</evidence>
<keyword evidence="9" id="KW-0411">Iron-sulfur</keyword>
<comment type="cofactor">
    <cofactor evidence="1">
        <name>pyridoxal 5'-phosphate</name>
        <dbReference type="ChEBI" id="CHEBI:597326"/>
    </cofactor>
</comment>
<dbReference type="OrthoDB" id="9768064at2"/>
<gene>
    <name evidence="11" type="ORF">IE4771_PB00151</name>
</gene>
<dbReference type="PANTHER" id="PTHR30538">
    <property type="entry name" value="LYSINE 2,3-AMINOMUTASE-RELATED"/>
    <property type="match status" value="1"/>
</dbReference>
<geneLocation type="plasmid" evidence="11 12">
    <name>pRetIE4771b</name>
</geneLocation>
<evidence type="ECO:0000256" key="7">
    <source>
        <dbReference type="ARBA" id="ARBA00022898"/>
    </source>
</evidence>
<dbReference type="InterPro" id="IPR058240">
    <property type="entry name" value="rSAM_sf"/>
</dbReference>
<evidence type="ECO:0000256" key="3">
    <source>
        <dbReference type="ARBA" id="ARBA00008703"/>
    </source>
</evidence>
<comment type="cofactor">
    <cofactor evidence="2">
        <name>[4Fe-4S] cluster</name>
        <dbReference type="ChEBI" id="CHEBI:49883"/>
    </cofactor>
</comment>
<organism evidence="11 12">
    <name type="scientific">Rhizobium etli bv. mimosae str. IE4771</name>
    <dbReference type="NCBI Taxonomy" id="1432050"/>
    <lineage>
        <taxon>Bacteria</taxon>
        <taxon>Pseudomonadati</taxon>
        <taxon>Pseudomonadota</taxon>
        <taxon>Alphaproteobacteria</taxon>
        <taxon>Hyphomicrobiales</taxon>
        <taxon>Rhizobiaceae</taxon>
        <taxon>Rhizobium/Agrobacterium group</taxon>
        <taxon>Rhizobium</taxon>
    </lineage>
</organism>
<accession>A0A060I7M9</accession>
<evidence type="ECO:0000313" key="11">
    <source>
        <dbReference type="EMBL" id="AIC29882.1"/>
    </source>
</evidence>
<dbReference type="EMBL" id="CP006988">
    <property type="protein sequence ID" value="AIC29882.1"/>
    <property type="molecule type" value="Genomic_DNA"/>
</dbReference>
<feature type="domain" description="Radical SAM core" evidence="10">
    <location>
        <begin position="92"/>
        <end position="213"/>
    </location>
</feature>
<dbReference type="InterPro" id="IPR003739">
    <property type="entry name" value="Lys_aminomutase/Glu_NH3_mut"/>
</dbReference>
<dbReference type="AlphaFoldDB" id="A0A060I7M9"/>
<proteinExistence type="inferred from homology"/>
<reference evidence="11 12" key="1">
    <citation type="submission" date="2013-12" db="EMBL/GenBank/DDBJ databases">
        <title>Complete genome sequence of Rhizobium etli bv. mimosae IE4771.</title>
        <authorList>
            <person name="Bustos P."/>
            <person name="Santamaria R.I."/>
            <person name="Lozano L."/>
            <person name="Ormeno-Orrillo E."/>
            <person name="Rogel M.A."/>
            <person name="Romero D."/>
            <person name="Cevallos M.A."/>
            <person name="Martinez-Romero E."/>
            <person name="Gonzalez V."/>
        </authorList>
    </citation>
    <scope>NUCLEOTIDE SEQUENCE [LARGE SCALE GENOMIC DNA]</scope>
    <source>
        <strain evidence="11 12">IE4771</strain>
        <plasmid evidence="12">Plasmid pRetIE4771b</plasmid>
    </source>
</reference>
<dbReference type="PANTHER" id="PTHR30538:SF0">
    <property type="entry name" value="L-LYSINE 2,3-AMINOMUTASE AQ_1632-RELATED"/>
    <property type="match status" value="1"/>
</dbReference>
<evidence type="ECO:0000259" key="10">
    <source>
        <dbReference type="Pfam" id="PF04055"/>
    </source>
</evidence>
<name>A0A060I7M9_RHIET</name>
<dbReference type="Gene3D" id="3.20.20.70">
    <property type="entry name" value="Aldolase class I"/>
    <property type="match status" value="1"/>
</dbReference>
<protein>
    <submittedName>
        <fullName evidence="11">Radical SAM domain-containing protein</fullName>
    </submittedName>
</protein>
<evidence type="ECO:0000256" key="1">
    <source>
        <dbReference type="ARBA" id="ARBA00001933"/>
    </source>
</evidence>
<dbReference type="RefSeq" id="WP_040140384.1">
    <property type="nucleotide sequence ID" value="NZ_CP006988.1"/>
</dbReference>
<comment type="similarity">
    <text evidence="3">Belongs to the radical SAM superfamily. KamA family.</text>
</comment>
<keyword evidence="6" id="KW-0479">Metal-binding</keyword>
<dbReference type="HOGENOM" id="CLU_032161_2_0_5"/>
<dbReference type="CDD" id="cd01335">
    <property type="entry name" value="Radical_SAM"/>
    <property type="match status" value="1"/>
</dbReference>
<dbReference type="GO" id="GO:0051539">
    <property type="term" value="F:4 iron, 4 sulfur cluster binding"/>
    <property type="evidence" value="ECO:0007669"/>
    <property type="project" value="UniProtKB-KW"/>
</dbReference>
<dbReference type="SUPFAM" id="SSF102114">
    <property type="entry name" value="Radical SAM enzymes"/>
    <property type="match status" value="1"/>
</dbReference>
<dbReference type="Pfam" id="PF04055">
    <property type="entry name" value="Radical_SAM"/>
    <property type="match status" value="1"/>
</dbReference>
<dbReference type="SFLD" id="SFLDS00029">
    <property type="entry name" value="Radical_SAM"/>
    <property type="match status" value="1"/>
</dbReference>
<evidence type="ECO:0000256" key="2">
    <source>
        <dbReference type="ARBA" id="ARBA00001966"/>
    </source>
</evidence>
<evidence type="ECO:0000256" key="5">
    <source>
        <dbReference type="ARBA" id="ARBA00022691"/>
    </source>
</evidence>
<dbReference type="Proteomes" id="UP000027180">
    <property type="component" value="Plasmid pRetIE4771b"/>
</dbReference>
<keyword evidence="4" id="KW-0004">4Fe-4S</keyword>
<evidence type="ECO:0000313" key="12">
    <source>
        <dbReference type="Proteomes" id="UP000027180"/>
    </source>
</evidence>
<dbReference type="KEGG" id="rei:IE4771_PB00151"/>
<dbReference type="InterPro" id="IPR013785">
    <property type="entry name" value="Aldolase_TIM"/>
</dbReference>
<evidence type="ECO:0000256" key="9">
    <source>
        <dbReference type="ARBA" id="ARBA00023014"/>
    </source>
</evidence>
<dbReference type="InterPro" id="IPR007197">
    <property type="entry name" value="rSAM"/>
</dbReference>
<dbReference type="GO" id="GO:0003824">
    <property type="term" value="F:catalytic activity"/>
    <property type="evidence" value="ECO:0007669"/>
    <property type="project" value="InterPro"/>
</dbReference>